<keyword evidence="2" id="KW-1133">Transmembrane helix</keyword>
<evidence type="ECO:0000313" key="3">
    <source>
        <dbReference type="EMBL" id="KNC78513.1"/>
    </source>
</evidence>
<dbReference type="GeneID" id="25909562"/>
<feature type="region of interest" description="Disordered" evidence="1">
    <location>
        <begin position="499"/>
        <end position="607"/>
    </location>
</feature>
<sequence length="607" mass="68464">MTILPLFILDLRIFILYYGWISFEKRRWQFPPVRNLCLDQTWLLITFAKLIMPFAVGYLFLVFIGDPVDWYFLVPLQVLYLLMFLVVILMLMRLRTQLKQHHLETTRMSMSFWLVVTFGIIYSNLSWYLFEKIFGDGDSARILSMEYFINILIYDVQIVIVMAMWYWHYTKIRASGIDLEITSASSSPEQTREIQMVDVDHIDCNSECDSEAESHTSHALTHVITRGDKSTQSETGRVNSGAKSGQFESKSEFSSPRVNSAKSSMRRASAMGIPDSTRGIHLAAHLGLPGTYGTQSNLGAHAGRTGLYPTYSPLNLNQTFTSLPLHIPDYADESLYTNQNLRLRRNSKDAEDCSRLVAVRRALESGAMLRRDESVNFWSSNMDSDPKGKEILGNLERQKISSNPNFPEEFNTSEVRLSSGKGQPGGTRTQLSAPGSLWAYNGDTYSVQLSIGERAKLTNTRSDLNVRTYLPTRKRMYVPRLSPATTSTPVRTSDHLCALSPSYRKPGHSKSGHSRSHSEGNYSPSDISLKLPANADTGPIPSAIEDQPSPLTFRAHPFSMGNENQSVETTDTARPVSRIWSSDDRGRRPMGVAPDLKKWGGLRRKQQ</sequence>
<feature type="transmembrane region" description="Helical" evidence="2">
    <location>
        <begin position="43"/>
        <end position="64"/>
    </location>
</feature>
<evidence type="ECO:0000256" key="1">
    <source>
        <dbReference type="SAM" id="MobiDB-lite"/>
    </source>
</evidence>
<name>A0A0L0FR88_9EUKA</name>
<feature type="transmembrane region" description="Helical" evidence="2">
    <location>
        <begin position="6"/>
        <end position="23"/>
    </location>
</feature>
<feature type="transmembrane region" description="Helical" evidence="2">
    <location>
        <begin position="112"/>
        <end position="130"/>
    </location>
</feature>
<gene>
    <name evidence="3" type="ORF">SARC_09058</name>
</gene>
<keyword evidence="4" id="KW-1185">Reference proteome</keyword>
<feature type="compositionally biased region" description="Basic residues" evidence="1">
    <location>
        <begin position="505"/>
        <end position="515"/>
    </location>
</feature>
<feature type="compositionally biased region" description="Polar residues" evidence="1">
    <location>
        <begin position="561"/>
        <end position="572"/>
    </location>
</feature>
<dbReference type="Proteomes" id="UP000054560">
    <property type="component" value="Unassembled WGS sequence"/>
</dbReference>
<evidence type="ECO:0000256" key="2">
    <source>
        <dbReference type="SAM" id="Phobius"/>
    </source>
</evidence>
<keyword evidence="2" id="KW-0812">Transmembrane</keyword>
<evidence type="ECO:0000313" key="4">
    <source>
        <dbReference type="Proteomes" id="UP000054560"/>
    </source>
</evidence>
<feature type="compositionally biased region" description="Polar residues" evidence="1">
    <location>
        <begin position="232"/>
        <end position="258"/>
    </location>
</feature>
<feature type="transmembrane region" description="Helical" evidence="2">
    <location>
        <begin position="142"/>
        <end position="167"/>
    </location>
</feature>
<protein>
    <submittedName>
        <fullName evidence="3">Uncharacterized protein</fullName>
    </submittedName>
</protein>
<feature type="transmembrane region" description="Helical" evidence="2">
    <location>
        <begin position="70"/>
        <end position="91"/>
    </location>
</feature>
<keyword evidence="2" id="KW-0472">Membrane</keyword>
<reference evidence="3 4" key="1">
    <citation type="submission" date="2011-02" db="EMBL/GenBank/DDBJ databases">
        <title>The Genome Sequence of Sphaeroforma arctica JP610.</title>
        <authorList>
            <consortium name="The Broad Institute Genome Sequencing Platform"/>
            <person name="Russ C."/>
            <person name="Cuomo C."/>
            <person name="Young S.K."/>
            <person name="Zeng Q."/>
            <person name="Gargeya S."/>
            <person name="Alvarado L."/>
            <person name="Berlin A."/>
            <person name="Chapman S.B."/>
            <person name="Chen Z."/>
            <person name="Freedman E."/>
            <person name="Gellesch M."/>
            <person name="Goldberg J."/>
            <person name="Griggs A."/>
            <person name="Gujja S."/>
            <person name="Heilman E."/>
            <person name="Heiman D."/>
            <person name="Howarth C."/>
            <person name="Mehta T."/>
            <person name="Neiman D."/>
            <person name="Pearson M."/>
            <person name="Roberts A."/>
            <person name="Saif S."/>
            <person name="Shea T."/>
            <person name="Shenoy N."/>
            <person name="Sisk P."/>
            <person name="Stolte C."/>
            <person name="Sykes S."/>
            <person name="White J."/>
            <person name="Yandava C."/>
            <person name="Burger G."/>
            <person name="Gray M.W."/>
            <person name="Holland P.W.H."/>
            <person name="King N."/>
            <person name="Lang F.B.F."/>
            <person name="Roger A.J."/>
            <person name="Ruiz-Trillo I."/>
            <person name="Haas B."/>
            <person name="Nusbaum C."/>
            <person name="Birren B."/>
        </authorList>
    </citation>
    <scope>NUCLEOTIDE SEQUENCE [LARGE SCALE GENOMIC DNA]</scope>
    <source>
        <strain evidence="3 4">JP610</strain>
    </source>
</reference>
<accession>A0A0L0FR88</accession>
<dbReference type="EMBL" id="KQ242476">
    <property type="protein sequence ID" value="KNC78513.1"/>
    <property type="molecule type" value="Genomic_DNA"/>
</dbReference>
<dbReference type="RefSeq" id="XP_014152415.1">
    <property type="nucleotide sequence ID" value="XM_014296940.1"/>
</dbReference>
<organism evidence="3 4">
    <name type="scientific">Sphaeroforma arctica JP610</name>
    <dbReference type="NCBI Taxonomy" id="667725"/>
    <lineage>
        <taxon>Eukaryota</taxon>
        <taxon>Ichthyosporea</taxon>
        <taxon>Ichthyophonida</taxon>
        <taxon>Sphaeroforma</taxon>
    </lineage>
</organism>
<dbReference type="AlphaFoldDB" id="A0A0L0FR88"/>
<feature type="region of interest" description="Disordered" evidence="1">
    <location>
        <begin position="224"/>
        <end position="266"/>
    </location>
</feature>
<proteinExistence type="predicted"/>